<proteinExistence type="predicted"/>
<dbReference type="InterPro" id="IPR010090">
    <property type="entry name" value="Phage_tape_meas"/>
</dbReference>
<sequence>MADTIRTLITGVDQLSPTLATIRNNVDGFRTRLESSRLGDIDVAGVIKGNAFTEPLIAGVKAAIGFETSMAGVKRSVTFETPQQFRQMGSDILDLSERLPESANGIAAIVAAGAKANV</sequence>
<feature type="non-terminal residue" evidence="1">
    <location>
        <position position="118"/>
    </location>
</feature>
<dbReference type="EMBL" id="WKAE01000438">
    <property type="protein sequence ID" value="MCF5632382.1"/>
    <property type="molecule type" value="Genomic_DNA"/>
</dbReference>
<protein>
    <submittedName>
        <fullName evidence="1">Phage tail tape measure protein</fullName>
    </submittedName>
</protein>
<reference evidence="1" key="1">
    <citation type="submission" date="2019-11" db="EMBL/GenBank/DDBJ databases">
        <title>Epiphytic Pseudomonas syringae from cherry orchards.</title>
        <authorList>
            <person name="Hulin M.T."/>
        </authorList>
    </citation>
    <scope>NUCLEOTIDE SEQUENCE</scope>
    <source>
        <strain evidence="1">PA-2-5E</strain>
    </source>
</reference>
<dbReference type="NCBIfam" id="TIGR01760">
    <property type="entry name" value="tape_meas_TP901"/>
    <property type="match status" value="1"/>
</dbReference>
<dbReference type="RefSeq" id="WP_236454142.1">
    <property type="nucleotide sequence ID" value="NZ_WKAE01000438.1"/>
</dbReference>
<dbReference type="AlphaFoldDB" id="A0A9Q4A8X0"/>
<dbReference type="Proteomes" id="UP000814010">
    <property type="component" value="Unassembled WGS sequence"/>
</dbReference>
<evidence type="ECO:0000313" key="2">
    <source>
        <dbReference type="Proteomes" id="UP000814010"/>
    </source>
</evidence>
<organism evidence="1 2">
    <name type="scientific">Pseudomonas syringae</name>
    <dbReference type="NCBI Taxonomy" id="317"/>
    <lineage>
        <taxon>Bacteria</taxon>
        <taxon>Pseudomonadati</taxon>
        <taxon>Pseudomonadota</taxon>
        <taxon>Gammaproteobacteria</taxon>
        <taxon>Pseudomonadales</taxon>
        <taxon>Pseudomonadaceae</taxon>
        <taxon>Pseudomonas</taxon>
    </lineage>
</organism>
<gene>
    <name evidence="1" type="ORF">GIV53_24530</name>
</gene>
<accession>A0A9Q4A8X0</accession>
<evidence type="ECO:0000313" key="1">
    <source>
        <dbReference type="EMBL" id="MCF5632382.1"/>
    </source>
</evidence>
<comment type="caution">
    <text evidence="1">The sequence shown here is derived from an EMBL/GenBank/DDBJ whole genome shotgun (WGS) entry which is preliminary data.</text>
</comment>
<name>A0A9Q4A8X0_PSESX</name>